<dbReference type="Proteomes" id="UP000298663">
    <property type="component" value="Unassembled WGS sequence"/>
</dbReference>
<dbReference type="AlphaFoldDB" id="A0A4U5M4A6"/>
<evidence type="ECO:0000313" key="2">
    <source>
        <dbReference type="Proteomes" id="UP000298663"/>
    </source>
</evidence>
<keyword evidence="2" id="KW-1185">Reference proteome</keyword>
<proteinExistence type="predicted"/>
<comment type="caution">
    <text evidence="1">The sequence shown here is derived from an EMBL/GenBank/DDBJ whole genome shotgun (WGS) entry which is preliminary data.</text>
</comment>
<reference evidence="1 2" key="1">
    <citation type="journal article" date="2015" name="Genome Biol.">
        <title>Comparative genomics of Steinernema reveals deeply conserved gene regulatory networks.</title>
        <authorList>
            <person name="Dillman A.R."/>
            <person name="Macchietto M."/>
            <person name="Porter C.F."/>
            <person name="Rogers A."/>
            <person name="Williams B."/>
            <person name="Antoshechkin I."/>
            <person name="Lee M.M."/>
            <person name="Goodwin Z."/>
            <person name="Lu X."/>
            <person name="Lewis E.E."/>
            <person name="Goodrich-Blair H."/>
            <person name="Stock S.P."/>
            <person name="Adams B.J."/>
            <person name="Sternberg P.W."/>
            <person name="Mortazavi A."/>
        </authorList>
    </citation>
    <scope>NUCLEOTIDE SEQUENCE [LARGE SCALE GENOMIC DNA]</scope>
    <source>
        <strain evidence="1 2">ALL</strain>
    </source>
</reference>
<gene>
    <name evidence="1" type="ORF">L596_027414</name>
</gene>
<protein>
    <submittedName>
        <fullName evidence="1">Uncharacterized protein</fullName>
    </submittedName>
</protein>
<dbReference type="EMBL" id="AZBU02000010">
    <property type="protein sequence ID" value="TKR63604.1"/>
    <property type="molecule type" value="Genomic_DNA"/>
</dbReference>
<reference evidence="1 2" key="2">
    <citation type="journal article" date="2019" name="G3 (Bethesda)">
        <title>Hybrid Assembly of the Genome of the Entomopathogenic Nematode Steinernema carpocapsae Identifies the X-Chromosome.</title>
        <authorList>
            <person name="Serra L."/>
            <person name="Macchietto M."/>
            <person name="Macias-Munoz A."/>
            <person name="McGill C.J."/>
            <person name="Rodriguez I.M."/>
            <person name="Rodriguez B."/>
            <person name="Murad R."/>
            <person name="Mortazavi A."/>
        </authorList>
    </citation>
    <scope>NUCLEOTIDE SEQUENCE [LARGE SCALE GENOMIC DNA]</scope>
    <source>
        <strain evidence="1 2">ALL</strain>
    </source>
</reference>
<evidence type="ECO:0000313" key="1">
    <source>
        <dbReference type="EMBL" id="TKR63604.1"/>
    </source>
</evidence>
<organism evidence="1 2">
    <name type="scientific">Steinernema carpocapsae</name>
    <name type="common">Entomopathogenic nematode</name>
    <dbReference type="NCBI Taxonomy" id="34508"/>
    <lineage>
        <taxon>Eukaryota</taxon>
        <taxon>Metazoa</taxon>
        <taxon>Ecdysozoa</taxon>
        <taxon>Nematoda</taxon>
        <taxon>Chromadorea</taxon>
        <taxon>Rhabditida</taxon>
        <taxon>Tylenchina</taxon>
        <taxon>Panagrolaimomorpha</taxon>
        <taxon>Strongyloidoidea</taxon>
        <taxon>Steinernematidae</taxon>
        <taxon>Steinernema</taxon>
    </lineage>
</organism>
<sequence>MSRSWNRAVAPSKLLCPLCSTQAAPERLKKRPLQRPRKSEMKRSVDRAEASPFVIFALQRIGSGRFSVGSSAPLCFKPPVLRSKTSKREQRFLMQTIICGHLLRCALPLSYGFSALSSLLRTLKTYFTQ</sequence>
<name>A0A4U5M4A6_STECR</name>
<accession>A0A4U5M4A6</accession>